<reference evidence="2 3" key="1">
    <citation type="submission" date="2022-05" db="EMBL/GenBank/DDBJ databases">
        <authorList>
            <consortium name="Genoscope - CEA"/>
            <person name="William W."/>
        </authorList>
    </citation>
    <scope>NUCLEOTIDE SEQUENCE [LARGE SCALE GENOMIC DNA]</scope>
</reference>
<evidence type="ECO:0000256" key="1">
    <source>
        <dbReference type="SAM" id="MobiDB-lite"/>
    </source>
</evidence>
<name>A0AAU9XC10_9CNID</name>
<gene>
    <name evidence="2" type="ORF">PMEA_00019992</name>
</gene>
<feature type="compositionally biased region" description="Acidic residues" evidence="1">
    <location>
        <begin position="23"/>
        <end position="41"/>
    </location>
</feature>
<protein>
    <submittedName>
        <fullName evidence="2">Uncharacterized protein</fullName>
    </submittedName>
</protein>
<dbReference type="EMBL" id="CALNXJ010000036">
    <property type="protein sequence ID" value="CAH3142191.1"/>
    <property type="molecule type" value="Genomic_DNA"/>
</dbReference>
<accession>A0AAU9XC10</accession>
<evidence type="ECO:0000313" key="3">
    <source>
        <dbReference type="Proteomes" id="UP001159428"/>
    </source>
</evidence>
<comment type="caution">
    <text evidence="2">The sequence shown here is derived from an EMBL/GenBank/DDBJ whole genome shotgun (WGS) entry which is preliminary data.</text>
</comment>
<dbReference type="AlphaFoldDB" id="A0AAU9XC10"/>
<dbReference type="Proteomes" id="UP001159428">
    <property type="component" value="Unassembled WGS sequence"/>
</dbReference>
<feature type="compositionally biased region" description="Basic and acidic residues" evidence="1">
    <location>
        <begin position="70"/>
        <end position="80"/>
    </location>
</feature>
<evidence type="ECO:0000313" key="2">
    <source>
        <dbReference type="EMBL" id="CAH3142191.1"/>
    </source>
</evidence>
<feature type="region of interest" description="Disordered" evidence="1">
    <location>
        <begin position="19"/>
        <end position="100"/>
    </location>
</feature>
<feature type="compositionally biased region" description="Basic and acidic residues" evidence="1">
    <location>
        <begin position="88"/>
        <end position="100"/>
    </location>
</feature>
<proteinExistence type="predicted"/>
<feature type="non-terminal residue" evidence="2">
    <location>
        <position position="1"/>
    </location>
</feature>
<keyword evidence="3" id="KW-1185">Reference proteome</keyword>
<sequence length="100" mass="11126">KQFTLRHKWTALQADFFSHLQNEDEESSGLGEEEDYSEADETGGSGTNSRNSLPEKEKGDANEAFTGKKVKNEGKCEKPEPCPVPNCNDKEFGELGKEED</sequence>
<organism evidence="2 3">
    <name type="scientific">Pocillopora meandrina</name>
    <dbReference type="NCBI Taxonomy" id="46732"/>
    <lineage>
        <taxon>Eukaryota</taxon>
        <taxon>Metazoa</taxon>
        <taxon>Cnidaria</taxon>
        <taxon>Anthozoa</taxon>
        <taxon>Hexacorallia</taxon>
        <taxon>Scleractinia</taxon>
        <taxon>Astrocoeniina</taxon>
        <taxon>Pocilloporidae</taxon>
        <taxon>Pocillopora</taxon>
    </lineage>
</organism>